<feature type="binding site" evidence="14">
    <location>
        <position position="28"/>
    </location>
    <ligand>
        <name>Mg(2+)</name>
        <dbReference type="ChEBI" id="CHEBI:18420"/>
        <label>2</label>
    </ligand>
</feature>
<feature type="transmembrane region" description="Helical" evidence="15">
    <location>
        <begin position="414"/>
        <end position="442"/>
    </location>
</feature>
<keyword evidence="8 15" id="KW-0408">Iron</keyword>
<reference evidence="17" key="1">
    <citation type="submission" date="2021-06" db="EMBL/GenBank/DDBJ databases">
        <title>44 bacteria genomes isolated from Dapeng, Shenzhen.</title>
        <authorList>
            <person name="Zheng W."/>
            <person name="Yu S."/>
            <person name="Huang Y."/>
        </authorList>
    </citation>
    <scope>NUCLEOTIDE SEQUENCE</scope>
    <source>
        <strain evidence="17">DP5N28-2</strain>
    </source>
</reference>
<feature type="transmembrane region" description="Helical" evidence="15">
    <location>
        <begin position="512"/>
        <end position="531"/>
    </location>
</feature>
<dbReference type="PRINTS" id="PR00326">
    <property type="entry name" value="GTP1OBG"/>
</dbReference>
<dbReference type="Gene3D" id="3.40.50.300">
    <property type="entry name" value="P-loop containing nucleotide triphosphate hydrolases"/>
    <property type="match status" value="1"/>
</dbReference>
<evidence type="ECO:0000256" key="13">
    <source>
        <dbReference type="PIRSR" id="PIRSR603373-1"/>
    </source>
</evidence>
<dbReference type="GO" id="GO:0005886">
    <property type="term" value="C:plasma membrane"/>
    <property type="evidence" value="ECO:0007669"/>
    <property type="project" value="UniProtKB-SubCell"/>
</dbReference>
<dbReference type="InterPro" id="IPR011642">
    <property type="entry name" value="Gate_dom"/>
</dbReference>
<keyword evidence="18" id="KW-1185">Reference proteome</keyword>
<keyword evidence="5 15" id="KW-0812">Transmembrane</keyword>
<dbReference type="InterPro" id="IPR003373">
    <property type="entry name" value="Fe2_transport_prot-B"/>
</dbReference>
<keyword evidence="7 15" id="KW-1133">Transmembrane helix</keyword>
<dbReference type="PROSITE" id="PS51711">
    <property type="entry name" value="G_FEOB"/>
    <property type="match status" value="1"/>
</dbReference>
<dbReference type="AlphaFoldDB" id="A0A953HPP1"/>
<comment type="caution">
    <text evidence="17">The sequence shown here is derived from an EMBL/GenBank/DDBJ whole genome shotgun (WGS) entry which is preliminary data.</text>
</comment>
<gene>
    <name evidence="17" type="primary">feoB</name>
    <name evidence="17" type="ORF">KUV50_17250</name>
</gene>
<evidence type="ECO:0000256" key="6">
    <source>
        <dbReference type="ARBA" id="ARBA00022741"/>
    </source>
</evidence>
<dbReference type="GO" id="GO:0005525">
    <property type="term" value="F:GTP binding"/>
    <property type="evidence" value="ECO:0007669"/>
    <property type="project" value="UniProtKB-KW"/>
</dbReference>
<feature type="transmembrane region" description="Helical" evidence="15">
    <location>
        <begin position="335"/>
        <end position="360"/>
    </location>
</feature>
<keyword evidence="14" id="KW-0479">Metal-binding</keyword>
<comment type="function">
    <text evidence="15">Probable transporter of a GTP-driven Fe(2+) uptake system.</text>
</comment>
<dbReference type="Proteomes" id="UP000753961">
    <property type="component" value="Unassembled WGS sequence"/>
</dbReference>
<evidence type="ECO:0000256" key="12">
    <source>
        <dbReference type="NCBIfam" id="TIGR00437"/>
    </source>
</evidence>
<evidence type="ECO:0000256" key="14">
    <source>
        <dbReference type="PIRSR" id="PIRSR603373-2"/>
    </source>
</evidence>
<dbReference type="Pfam" id="PF07664">
    <property type="entry name" value="FeoB_C"/>
    <property type="match status" value="1"/>
</dbReference>
<feature type="transmembrane region" description="Helical" evidence="15">
    <location>
        <begin position="680"/>
        <end position="701"/>
    </location>
</feature>
<keyword evidence="6 13" id="KW-0547">Nucleotide-binding</keyword>
<organism evidence="17 18">
    <name type="scientific">Membranihabitans marinus</name>
    <dbReference type="NCBI Taxonomy" id="1227546"/>
    <lineage>
        <taxon>Bacteria</taxon>
        <taxon>Pseudomonadati</taxon>
        <taxon>Bacteroidota</taxon>
        <taxon>Saprospiria</taxon>
        <taxon>Saprospirales</taxon>
        <taxon>Saprospiraceae</taxon>
        <taxon>Membranihabitans</taxon>
    </lineage>
</organism>
<feature type="binding site" evidence="14">
    <location>
        <position position="31"/>
    </location>
    <ligand>
        <name>Mg(2+)</name>
        <dbReference type="ChEBI" id="CHEBI:18420"/>
        <label>2</label>
    </ligand>
</feature>
<dbReference type="Pfam" id="PF02421">
    <property type="entry name" value="FeoB_N"/>
    <property type="match status" value="1"/>
</dbReference>
<feature type="binding site" evidence="13">
    <location>
        <begin position="127"/>
        <end position="130"/>
    </location>
    <ligand>
        <name>GTP</name>
        <dbReference type="ChEBI" id="CHEBI:37565"/>
        <label>1</label>
    </ligand>
</feature>
<dbReference type="InterPro" id="IPR027417">
    <property type="entry name" value="P-loop_NTPase"/>
</dbReference>
<evidence type="ECO:0000256" key="8">
    <source>
        <dbReference type="ARBA" id="ARBA00023004"/>
    </source>
</evidence>
<dbReference type="PANTHER" id="PTHR43185">
    <property type="entry name" value="FERROUS IRON TRANSPORT PROTEIN B"/>
    <property type="match status" value="1"/>
</dbReference>
<keyword evidence="9" id="KW-0406">Ion transport</keyword>
<proteinExistence type="inferred from homology"/>
<protein>
    <recommendedName>
        <fullName evidence="12 15">Ferrous iron transport protein B</fullName>
    </recommendedName>
</protein>
<comment type="similarity">
    <text evidence="15">Belongs to the TRAFAC class TrmE-Era-EngA-EngB-Septin-like GTPase superfamily. FeoB GTPase (TC 9.A.8) family.</text>
</comment>
<dbReference type="CDD" id="cd01879">
    <property type="entry name" value="FeoB"/>
    <property type="match status" value="1"/>
</dbReference>
<dbReference type="GO" id="GO:0046872">
    <property type="term" value="F:metal ion binding"/>
    <property type="evidence" value="ECO:0007669"/>
    <property type="project" value="UniProtKB-KW"/>
</dbReference>
<comment type="subcellular location">
    <subcellularLocation>
        <location evidence="15">Cell inner membrane</location>
        <topology evidence="15">Multi-pass membrane protein</topology>
    </subcellularLocation>
    <subcellularLocation>
        <location evidence="1">Cell membrane</location>
        <topology evidence="1">Multi-pass membrane protein</topology>
    </subcellularLocation>
</comment>
<dbReference type="InterPro" id="IPR006073">
    <property type="entry name" value="GTP-bd"/>
</dbReference>
<dbReference type="InterPro" id="IPR030389">
    <property type="entry name" value="G_FEOB_dom"/>
</dbReference>
<feature type="transmembrane region" description="Helical" evidence="15">
    <location>
        <begin position="454"/>
        <end position="474"/>
    </location>
</feature>
<accession>A0A953HPP1</accession>
<keyword evidence="4 15" id="KW-0410">Iron transport</keyword>
<dbReference type="GO" id="GO:0015093">
    <property type="term" value="F:ferrous iron transmembrane transporter activity"/>
    <property type="evidence" value="ECO:0007669"/>
    <property type="project" value="UniProtKB-UniRule"/>
</dbReference>
<feature type="transmembrane region" description="Helical" evidence="15">
    <location>
        <begin position="647"/>
        <end position="668"/>
    </location>
</feature>
<evidence type="ECO:0000256" key="3">
    <source>
        <dbReference type="ARBA" id="ARBA00022475"/>
    </source>
</evidence>
<keyword evidence="3" id="KW-1003">Cell membrane</keyword>
<feature type="transmembrane region" description="Helical" evidence="15">
    <location>
        <begin position="306"/>
        <end position="323"/>
    </location>
</feature>
<keyword evidence="14" id="KW-0460">Magnesium</keyword>
<evidence type="ECO:0000256" key="10">
    <source>
        <dbReference type="ARBA" id="ARBA00023134"/>
    </source>
</evidence>
<keyword evidence="10 13" id="KW-0342">GTP-binding</keyword>
<dbReference type="NCBIfam" id="TIGR00231">
    <property type="entry name" value="small_GTP"/>
    <property type="match status" value="1"/>
</dbReference>
<feature type="binding site" evidence="13">
    <location>
        <begin position="64"/>
        <end position="67"/>
    </location>
    <ligand>
        <name>GTP</name>
        <dbReference type="ChEBI" id="CHEBI:37565"/>
        <label>1</label>
    </ligand>
</feature>
<feature type="binding site" evidence="13">
    <location>
        <begin position="42"/>
        <end position="46"/>
    </location>
    <ligand>
        <name>GTP</name>
        <dbReference type="ChEBI" id="CHEBI:37565"/>
        <label>1</label>
    </ligand>
</feature>
<evidence type="ECO:0000256" key="5">
    <source>
        <dbReference type="ARBA" id="ARBA00022692"/>
    </source>
</evidence>
<evidence type="ECO:0000256" key="9">
    <source>
        <dbReference type="ARBA" id="ARBA00023065"/>
    </source>
</evidence>
<dbReference type="InterPro" id="IPR050860">
    <property type="entry name" value="FeoB_GTPase"/>
</dbReference>
<dbReference type="PANTHER" id="PTHR43185:SF1">
    <property type="entry name" value="FE(2+) TRANSPORTER FEOB"/>
    <property type="match status" value="1"/>
</dbReference>
<feature type="transmembrane region" description="Helical" evidence="15">
    <location>
        <begin position="380"/>
        <end position="402"/>
    </location>
</feature>
<dbReference type="EMBL" id="JAHVHU010000019">
    <property type="protein sequence ID" value="MBY5959904.1"/>
    <property type="molecule type" value="Genomic_DNA"/>
</dbReference>
<keyword evidence="2 15" id="KW-0813">Transport</keyword>
<dbReference type="Pfam" id="PF07670">
    <property type="entry name" value="Gate"/>
    <property type="match status" value="2"/>
</dbReference>
<feature type="domain" description="FeoB-type G" evidence="16">
    <location>
        <begin position="10"/>
        <end position="175"/>
    </location>
</feature>
<name>A0A953HPP1_9BACT</name>
<evidence type="ECO:0000256" key="11">
    <source>
        <dbReference type="ARBA" id="ARBA00023136"/>
    </source>
</evidence>
<evidence type="ECO:0000313" key="18">
    <source>
        <dbReference type="Proteomes" id="UP000753961"/>
    </source>
</evidence>
<evidence type="ECO:0000256" key="7">
    <source>
        <dbReference type="ARBA" id="ARBA00022989"/>
    </source>
</evidence>
<evidence type="ECO:0000256" key="4">
    <source>
        <dbReference type="ARBA" id="ARBA00022496"/>
    </source>
</evidence>
<feature type="binding site" evidence="13">
    <location>
        <begin position="17"/>
        <end position="24"/>
    </location>
    <ligand>
        <name>GTP</name>
        <dbReference type="ChEBI" id="CHEBI:37565"/>
        <label>1</label>
    </ligand>
</feature>
<keyword evidence="11 15" id="KW-0472">Membrane</keyword>
<evidence type="ECO:0000256" key="15">
    <source>
        <dbReference type="RuleBase" id="RU362098"/>
    </source>
</evidence>
<feature type="binding site" evidence="14">
    <location>
        <position position="32"/>
    </location>
    <ligand>
        <name>Mg(2+)</name>
        <dbReference type="ChEBI" id="CHEBI:18420"/>
        <label>2</label>
    </ligand>
</feature>
<feature type="transmembrane region" description="Helical" evidence="15">
    <location>
        <begin position="280"/>
        <end position="300"/>
    </location>
</feature>
<sequence length="702" mass="78660">MTEKAIQVPTRQVVLAGNPNSGKSSLFNRLTGMRQKTGNYPGVTVDKKTGRMILSNRKSYKITDLPGSYSIFPTTTDEKIAAREIINSADGQDTLFVYVADVTRLDKQLLLFTQMLSMGKPMILCLNMADLIQTDPVELERIFSKKYGVPVVSISSKKGLGVDRLKKKIETYHFNLPSHRDDPFFNSQDLSFRSGAFTAKSYDYITFVKDIHATKEVTSKKEDRNTANGTTRKQQILNAQVQDTMKRYALIEPFLHKLQPLITSDPSRTDLLDRILTHRWWGPAVFFGLMLLIFQAIFAWAQYPMAWIENGFAALNNIIYATFPSGWMTNLLTEGILAGIGGILVFIPQIAILFFLIGILEQTGYMARVVFMMDSTLQKFGMNGRSVVALVSGGACAIPAIMSTRNIAGWKERMITIMVTPLISCSARIPVYALLIAMVVPYQKIGGIFNLQGLAFGLMYFLGGFMALAVAWVLKKILRAPSESFLMMELPDYQWPDWSTIIFNVYNKVKTFVIEAGKVIFVISIVLWFLASYGPSDRMAEATQQAEQESISQNLSPEETANLKATYQIENSYAGILGHAIEPVIRPIGFDWKIGISLITSFAAREVFVGTMATIYSIGSEENIKGIQESMEKSTFSDTGEKVYTPATIWSLLLFYAFAMQCMSTLAVVKKETGSWKWPVIQFVYLTLLAYFSSFLIYQILS</sequence>
<evidence type="ECO:0000256" key="2">
    <source>
        <dbReference type="ARBA" id="ARBA00022448"/>
    </source>
</evidence>
<dbReference type="SUPFAM" id="SSF52540">
    <property type="entry name" value="P-loop containing nucleoside triphosphate hydrolases"/>
    <property type="match status" value="1"/>
</dbReference>
<dbReference type="NCBIfam" id="TIGR00437">
    <property type="entry name" value="feoB"/>
    <property type="match status" value="1"/>
</dbReference>
<dbReference type="InterPro" id="IPR011640">
    <property type="entry name" value="Fe2_transport_prot_B_C"/>
</dbReference>
<evidence type="ECO:0000259" key="16">
    <source>
        <dbReference type="PROSITE" id="PS51711"/>
    </source>
</evidence>
<evidence type="ECO:0000256" key="1">
    <source>
        <dbReference type="ARBA" id="ARBA00004651"/>
    </source>
</evidence>
<evidence type="ECO:0000313" key="17">
    <source>
        <dbReference type="EMBL" id="MBY5959904.1"/>
    </source>
</evidence>
<dbReference type="InterPro" id="IPR005225">
    <property type="entry name" value="Small_GTP-bd"/>
</dbReference>